<reference evidence="1" key="1">
    <citation type="journal article" date="2021" name="Front. Microbiol.">
        <title>Comprehensive Comparative Genomics and Phenotyping of Methylobacterium Species.</title>
        <authorList>
            <person name="Alessa O."/>
            <person name="Ogura Y."/>
            <person name="Fujitani Y."/>
            <person name="Takami H."/>
            <person name="Hayashi T."/>
            <person name="Sahin N."/>
            <person name="Tani A."/>
        </authorList>
    </citation>
    <scope>NUCLEOTIDE SEQUENCE</scope>
    <source>
        <strain evidence="1">DSM 19015</strain>
    </source>
</reference>
<evidence type="ECO:0000313" key="1">
    <source>
        <dbReference type="EMBL" id="GJD93975.1"/>
    </source>
</evidence>
<evidence type="ECO:0000313" key="2">
    <source>
        <dbReference type="Proteomes" id="UP001055125"/>
    </source>
</evidence>
<sequence>MSLKKMGVRNRAFWSLLVPDTMRPVVLSVRSFTRIASINGGDTIVVRFQAPDGRDIALLVPK</sequence>
<protein>
    <submittedName>
        <fullName evidence="1">Uncharacterized protein</fullName>
    </submittedName>
</protein>
<proteinExistence type="predicted"/>
<organism evidence="1 2">
    <name type="scientific">Methylobacterium iners</name>
    <dbReference type="NCBI Taxonomy" id="418707"/>
    <lineage>
        <taxon>Bacteria</taxon>
        <taxon>Pseudomonadati</taxon>
        <taxon>Pseudomonadota</taxon>
        <taxon>Alphaproteobacteria</taxon>
        <taxon>Hyphomicrobiales</taxon>
        <taxon>Methylobacteriaceae</taxon>
        <taxon>Methylobacterium</taxon>
    </lineage>
</organism>
<dbReference type="Proteomes" id="UP001055125">
    <property type="component" value="Unassembled WGS sequence"/>
</dbReference>
<dbReference type="EMBL" id="BPQP01000017">
    <property type="protein sequence ID" value="GJD93975.1"/>
    <property type="molecule type" value="Genomic_DNA"/>
</dbReference>
<gene>
    <name evidence="1" type="ORF">OCOJLMKI_1173</name>
</gene>
<accession>A0ABQ4RWT9</accession>
<name>A0ABQ4RWT9_9HYPH</name>
<keyword evidence="2" id="KW-1185">Reference proteome</keyword>
<comment type="caution">
    <text evidence="1">The sequence shown here is derived from an EMBL/GenBank/DDBJ whole genome shotgun (WGS) entry which is preliminary data.</text>
</comment>
<reference evidence="1" key="2">
    <citation type="submission" date="2021-08" db="EMBL/GenBank/DDBJ databases">
        <authorList>
            <person name="Tani A."/>
            <person name="Ola A."/>
            <person name="Ogura Y."/>
            <person name="Katsura K."/>
            <person name="Hayashi T."/>
        </authorList>
    </citation>
    <scope>NUCLEOTIDE SEQUENCE</scope>
    <source>
        <strain evidence="1">DSM 19015</strain>
    </source>
</reference>